<evidence type="ECO:0000259" key="2">
    <source>
        <dbReference type="Pfam" id="PF01757"/>
    </source>
</evidence>
<dbReference type="PANTHER" id="PTHR23028:SF134">
    <property type="entry name" value="PUTATIVE (AFU_ORTHOLOGUE AFUA_4G08520)-RELATED"/>
    <property type="match status" value="1"/>
</dbReference>
<comment type="caution">
    <text evidence="3">The sequence shown here is derived from an EMBL/GenBank/DDBJ whole genome shotgun (WGS) entry which is preliminary data.</text>
</comment>
<dbReference type="Proteomes" id="UP000018717">
    <property type="component" value="Unassembled WGS sequence"/>
</dbReference>
<feature type="transmembrane region" description="Helical" evidence="1">
    <location>
        <begin position="317"/>
        <end position="336"/>
    </location>
</feature>
<feature type="transmembrane region" description="Helical" evidence="1">
    <location>
        <begin position="50"/>
        <end position="73"/>
    </location>
</feature>
<keyword evidence="1" id="KW-0472">Membrane</keyword>
<feature type="domain" description="Acyltransferase 3" evidence="2">
    <location>
        <begin position="7"/>
        <end position="366"/>
    </location>
</feature>
<dbReference type="InterPro" id="IPR002656">
    <property type="entry name" value="Acyl_transf_3_dom"/>
</dbReference>
<proteinExistence type="predicted"/>
<feature type="transmembrane region" description="Helical" evidence="1">
    <location>
        <begin position="250"/>
        <end position="271"/>
    </location>
</feature>
<evidence type="ECO:0000313" key="4">
    <source>
        <dbReference type="Proteomes" id="UP000018717"/>
    </source>
</evidence>
<protein>
    <recommendedName>
        <fullName evidence="2">Acyltransferase 3 domain-containing protein</fullName>
    </recommendedName>
</protein>
<evidence type="ECO:0000256" key="1">
    <source>
        <dbReference type="SAM" id="Phobius"/>
    </source>
</evidence>
<feature type="transmembrane region" description="Helical" evidence="1">
    <location>
        <begin position="94"/>
        <end position="112"/>
    </location>
</feature>
<organism evidence="3 4">
    <name type="scientific">Streptococcus mitis 21/39</name>
    <dbReference type="NCBI Taxonomy" id="1415765"/>
    <lineage>
        <taxon>Bacteria</taxon>
        <taxon>Bacillati</taxon>
        <taxon>Bacillota</taxon>
        <taxon>Bacilli</taxon>
        <taxon>Lactobacillales</taxon>
        <taxon>Streptococcaceae</taxon>
        <taxon>Streptococcus</taxon>
        <taxon>Streptococcus mitis group</taxon>
    </lineage>
</organism>
<keyword evidence="1" id="KW-0812">Transmembrane</keyword>
<dbReference type="GO" id="GO:0016747">
    <property type="term" value="F:acyltransferase activity, transferring groups other than amino-acyl groups"/>
    <property type="evidence" value="ECO:0007669"/>
    <property type="project" value="InterPro"/>
</dbReference>
<gene>
    <name evidence="3" type="ORF">U757_07920</name>
</gene>
<dbReference type="EMBL" id="AYRR01000010">
    <property type="protein sequence ID" value="ETD95578.1"/>
    <property type="molecule type" value="Genomic_DNA"/>
</dbReference>
<dbReference type="PATRIC" id="fig|1415765.3.peg.1531"/>
<dbReference type="InterPro" id="IPR050879">
    <property type="entry name" value="Acyltransferase_3"/>
</dbReference>
<name>V8I5X7_STRMT</name>
<feature type="transmembrane region" description="Helical" evidence="1">
    <location>
        <begin position="166"/>
        <end position="186"/>
    </location>
</feature>
<dbReference type="PANTHER" id="PTHR23028">
    <property type="entry name" value="ACETYLTRANSFERASE"/>
    <property type="match status" value="1"/>
</dbReference>
<feature type="transmembrane region" description="Helical" evidence="1">
    <location>
        <begin position="278"/>
        <end position="297"/>
    </location>
</feature>
<dbReference type="RefSeq" id="WP_023945246.1">
    <property type="nucleotide sequence ID" value="NZ_AYRR01000010.1"/>
</dbReference>
<dbReference type="AlphaFoldDB" id="V8I5X7"/>
<feature type="transmembrane region" description="Helical" evidence="1">
    <location>
        <begin position="198"/>
        <end position="221"/>
    </location>
</feature>
<evidence type="ECO:0000313" key="3">
    <source>
        <dbReference type="EMBL" id="ETD95578.1"/>
    </source>
</evidence>
<keyword evidence="1" id="KW-1133">Transmembrane helix</keyword>
<sequence length="380" mass="44404">MKKERLLYFDGLRGLAALIVLTTHISLLFFENVVYKEDIYSIFDKVYVGTPINIISQGNMAVRYFFILSGFLITRKIYGGTKLSKVYIYIYKHWVRLISLTVPAIFFAYLLLRLDLIKISDFFHQTGLFKAAPKFFINQVDIVSALKEALFDIFIFGKNTYNTPLWTMRAEFWGSILIYYLAHVVLNKPLYQRKYLYLIAYIIVIPINYNIADFVLGALVWDTLSGLEDDNSFLGRLVRSVFTNVYYRRLLYVLGFYLAFINQFGIGLWFPLSPILKLFPVFRPLGVAILFLLLYHSKKLQRFFSHPTLLWLGKLSPYIYIFHWPIFESLGLSFYLSIGISLGLFGKFLTGFVMIVLGIFFAWLYYLVLNLFKKNVRSSL</sequence>
<feature type="transmembrane region" description="Helical" evidence="1">
    <location>
        <begin position="348"/>
        <end position="368"/>
    </location>
</feature>
<dbReference type="Pfam" id="PF01757">
    <property type="entry name" value="Acyl_transf_3"/>
    <property type="match status" value="1"/>
</dbReference>
<reference evidence="3 4" key="1">
    <citation type="submission" date="2013-11" db="EMBL/GenBank/DDBJ databases">
        <title>Genome sequencing of Streptococcus mitis strains.</title>
        <authorList>
            <person name="Ikryannikova L.N."/>
            <person name="Ilina E.N."/>
            <person name="Kostryukova E.S."/>
            <person name="Karpova I.Y."/>
            <person name="Semashko T.A."/>
            <person name="Larin A.K."/>
            <person name="Ischenko D.S."/>
            <person name="Savinova T.A."/>
            <person name="Dubovickaya V.A."/>
            <person name="Sidorenko S.V."/>
            <person name="Govorun V.M."/>
        </authorList>
    </citation>
    <scope>NUCLEOTIDE SEQUENCE [LARGE SCALE GENOMIC DNA]</scope>
    <source>
        <strain evidence="3 4">21/39</strain>
    </source>
</reference>
<accession>V8I5X7</accession>
<feature type="transmembrane region" description="Helical" evidence="1">
    <location>
        <begin position="12"/>
        <end position="30"/>
    </location>
</feature>